<evidence type="ECO:0000256" key="1">
    <source>
        <dbReference type="SAM" id="Phobius"/>
    </source>
</evidence>
<dbReference type="Proteomes" id="UP000479639">
    <property type="component" value="Unassembled WGS sequence"/>
</dbReference>
<dbReference type="AlphaFoldDB" id="A0A7C8BVL6"/>
<name>A0A7C8BVL6_9ACTN</name>
<feature type="transmembrane region" description="Helical" evidence="1">
    <location>
        <begin position="31"/>
        <end position="54"/>
    </location>
</feature>
<sequence length="118" mass="13292">MYWVALIAGAVLALAYVVVKIRHNQLTTSDAVFWFLFALALIVMAIFPQVIYGFSSVLGIESPANFVFLCMLVVVIYRQLIMAVEHARLRNKITQLTQVIALSRIDNSTEGEMGREDR</sequence>
<protein>
    <submittedName>
        <fullName evidence="2">DUF2304 domain-containing protein</fullName>
    </submittedName>
</protein>
<keyword evidence="1" id="KW-0812">Transmembrane</keyword>
<feature type="transmembrane region" description="Helical" evidence="1">
    <location>
        <begin position="66"/>
        <end position="84"/>
    </location>
</feature>
<keyword evidence="1" id="KW-0472">Membrane</keyword>
<proteinExistence type="predicted"/>
<keyword evidence="3" id="KW-1185">Reference proteome</keyword>
<dbReference type="EMBL" id="WAJS01000072">
    <property type="protein sequence ID" value="KAB1635987.1"/>
    <property type="molecule type" value="Genomic_DNA"/>
</dbReference>
<dbReference type="RefSeq" id="WP_151432151.1">
    <property type="nucleotide sequence ID" value="NZ_JANJZI010000019.1"/>
</dbReference>
<evidence type="ECO:0000313" key="3">
    <source>
        <dbReference type="Proteomes" id="UP000479639"/>
    </source>
</evidence>
<comment type="caution">
    <text evidence="2">The sequence shown here is derived from an EMBL/GenBank/DDBJ whole genome shotgun (WGS) entry which is preliminary data.</text>
</comment>
<dbReference type="Pfam" id="PF10066">
    <property type="entry name" value="DUF2304"/>
    <property type="match status" value="1"/>
</dbReference>
<dbReference type="InterPro" id="IPR019277">
    <property type="entry name" value="DUF2304"/>
</dbReference>
<reference evidence="2 3" key="1">
    <citation type="submission" date="2019-09" db="EMBL/GenBank/DDBJ databases">
        <title>Whole genome shotgun sequencing (WGS) of Ellagibacter isourolithinifaciens DSM 104140(T) and Adlercreutzia muris DSM 29508(T).</title>
        <authorList>
            <person name="Stoll D.A."/>
            <person name="Danylec N."/>
            <person name="Huch M."/>
        </authorList>
    </citation>
    <scope>NUCLEOTIDE SEQUENCE [LARGE SCALE GENOMIC DNA]</scope>
    <source>
        <strain evidence="2 3">DSM 29508</strain>
    </source>
</reference>
<organism evidence="2 3">
    <name type="scientific">Adlercreutzia muris</name>
    <dbReference type="NCBI Taxonomy" id="1796610"/>
    <lineage>
        <taxon>Bacteria</taxon>
        <taxon>Bacillati</taxon>
        <taxon>Actinomycetota</taxon>
        <taxon>Coriobacteriia</taxon>
        <taxon>Eggerthellales</taxon>
        <taxon>Eggerthellaceae</taxon>
        <taxon>Adlercreutzia</taxon>
    </lineage>
</organism>
<keyword evidence="1" id="KW-1133">Transmembrane helix</keyword>
<accession>A0A7C8BVL6</accession>
<evidence type="ECO:0000313" key="2">
    <source>
        <dbReference type="EMBL" id="KAB1635987.1"/>
    </source>
</evidence>
<gene>
    <name evidence="2" type="ORF">F8D48_11390</name>
</gene>